<feature type="region of interest" description="Disordered" evidence="1">
    <location>
        <begin position="1"/>
        <end position="37"/>
    </location>
</feature>
<proteinExistence type="predicted"/>
<feature type="non-terminal residue" evidence="2">
    <location>
        <position position="274"/>
    </location>
</feature>
<evidence type="ECO:0000313" key="2">
    <source>
        <dbReference type="EMBL" id="EKF28894.1"/>
    </source>
</evidence>
<accession>K2MT93</accession>
<organism evidence="2 3">
    <name type="scientific">Trypanosoma cruzi marinkellei</name>
    <dbReference type="NCBI Taxonomy" id="85056"/>
    <lineage>
        <taxon>Eukaryota</taxon>
        <taxon>Discoba</taxon>
        <taxon>Euglenozoa</taxon>
        <taxon>Kinetoplastea</taxon>
        <taxon>Metakinetoplastina</taxon>
        <taxon>Trypanosomatida</taxon>
        <taxon>Trypanosomatidae</taxon>
        <taxon>Trypanosoma</taxon>
        <taxon>Schizotrypanum</taxon>
    </lineage>
</organism>
<dbReference type="EMBL" id="AHKC01014546">
    <property type="protein sequence ID" value="EKF28894.1"/>
    <property type="molecule type" value="Genomic_DNA"/>
</dbReference>
<protein>
    <submittedName>
        <fullName evidence="2">Uncharacterized protein</fullName>
    </submittedName>
</protein>
<feature type="compositionally biased region" description="Polar residues" evidence="1">
    <location>
        <begin position="220"/>
        <end position="230"/>
    </location>
</feature>
<reference evidence="2 3" key="1">
    <citation type="journal article" date="2012" name="BMC Genomics">
        <title>Comparative genomic analysis of human infective Trypanosoma cruzi lineages with the bat-restricted subspecies T. cruzi marinkellei.</title>
        <authorList>
            <person name="Franzen O."/>
            <person name="Talavera-Lopez C."/>
            <person name="Ochaya S."/>
            <person name="Butler C.E."/>
            <person name="Messenger L.A."/>
            <person name="Lewis M.D."/>
            <person name="Llewellyn M.S."/>
            <person name="Marinkelle C.J."/>
            <person name="Tyler K.M."/>
            <person name="Miles M.A."/>
            <person name="Andersson B."/>
        </authorList>
    </citation>
    <scope>NUCLEOTIDE SEQUENCE [LARGE SCALE GENOMIC DNA]</scope>
    <source>
        <strain evidence="2 3">B7</strain>
    </source>
</reference>
<sequence length="274" mass="31040">MVPSAHRSTPVDGPTSSRHMHLSHSQSWKNGTRERPVTPFAQGDKYSSCHDAKIHRIRHCAPETQENRDAISCRHPPRKPEQKFSSKYPAVLTAMRVKYNRCKTSALVIRKGVPALLRRRLFTLPQRSMTDAVEQQRRRRQSVILHSAASHLQKPVEKQDCSRATHSPLPLPAHPCGRHHASSFHAHCAEDWEEYGVYALRRRLPNKNKKCFLALPLPLTSQPGVQTPHGSSRVPAGTTTASPAVLHQNQQPDWHIDAAHHPPKVHRVEHQRGR</sequence>
<dbReference type="Proteomes" id="UP000007350">
    <property type="component" value="Unassembled WGS sequence"/>
</dbReference>
<evidence type="ECO:0000256" key="1">
    <source>
        <dbReference type="SAM" id="MobiDB-lite"/>
    </source>
</evidence>
<feature type="compositionally biased region" description="Basic and acidic residues" evidence="1">
    <location>
        <begin position="154"/>
        <end position="163"/>
    </location>
</feature>
<feature type="region of interest" description="Disordered" evidence="1">
    <location>
        <begin position="220"/>
        <end position="239"/>
    </location>
</feature>
<keyword evidence="3" id="KW-1185">Reference proteome</keyword>
<dbReference type="AlphaFoldDB" id="K2MT93"/>
<name>K2MT93_TRYCR</name>
<comment type="caution">
    <text evidence="2">The sequence shown here is derived from an EMBL/GenBank/DDBJ whole genome shotgun (WGS) entry which is preliminary data.</text>
</comment>
<feature type="region of interest" description="Disordered" evidence="1">
    <location>
        <begin position="147"/>
        <end position="166"/>
    </location>
</feature>
<gene>
    <name evidence="2" type="ORF">MOQ_007341</name>
</gene>
<evidence type="ECO:0000313" key="3">
    <source>
        <dbReference type="Proteomes" id="UP000007350"/>
    </source>
</evidence>